<dbReference type="InterPro" id="IPR017515">
    <property type="entry name" value="MeMalonyl-CoA_epimerase"/>
</dbReference>
<comment type="caution">
    <text evidence="4">The sequence shown here is derived from an EMBL/GenBank/DDBJ whole genome shotgun (WGS) entry which is preliminary data.</text>
</comment>
<name>A0ABV6YRL4_UNCC1</name>
<sequence>MIKKVDHIAIAVENLAEAVALFECLLDQKADQFFQVPEEGADVAMFNVGDMQLALVAPLDDTSPLAPFLKKRGAGLHHICFETDNLHQYIQEKKAQGIEFLDGPKRLGIGKEIIFTNPGSTAGVLLEFVDSKRK</sequence>
<accession>A0ABV6YRL4</accession>
<dbReference type="Pfam" id="PF13669">
    <property type="entry name" value="Glyoxalase_4"/>
    <property type="match status" value="1"/>
</dbReference>
<comment type="similarity">
    <text evidence="1">Belongs to the methylmalonyl-CoA epimerase family.</text>
</comment>
<evidence type="ECO:0000313" key="5">
    <source>
        <dbReference type="Proteomes" id="UP001594351"/>
    </source>
</evidence>
<reference evidence="4 5" key="1">
    <citation type="submission" date="2024-09" db="EMBL/GenBank/DDBJ databases">
        <title>Laminarin stimulates single cell rates of sulfate reduction while oxygen inhibits transcriptomic activity in coastal marine sediment.</title>
        <authorList>
            <person name="Lindsay M."/>
            <person name="Orcutt B."/>
            <person name="Emerson D."/>
            <person name="Stepanauskas R."/>
            <person name="D'Angelo T."/>
        </authorList>
    </citation>
    <scope>NUCLEOTIDE SEQUENCE [LARGE SCALE GENOMIC DNA]</scope>
    <source>
        <strain evidence="4">SAG AM-311-K15</strain>
    </source>
</reference>
<dbReference type="SUPFAM" id="SSF54593">
    <property type="entry name" value="Glyoxalase/Bleomycin resistance protein/Dihydroxybiphenyl dioxygenase"/>
    <property type="match status" value="1"/>
</dbReference>
<dbReference type="PROSITE" id="PS51819">
    <property type="entry name" value="VOC"/>
    <property type="match status" value="1"/>
</dbReference>
<dbReference type="EMBL" id="JBHPBY010000009">
    <property type="protein sequence ID" value="MFC1848843.1"/>
    <property type="molecule type" value="Genomic_DNA"/>
</dbReference>
<dbReference type="CDD" id="cd07249">
    <property type="entry name" value="MMCE"/>
    <property type="match status" value="1"/>
</dbReference>
<gene>
    <name evidence="4" type="ORF">ACFL27_01430</name>
</gene>
<keyword evidence="5" id="KW-1185">Reference proteome</keyword>
<dbReference type="PANTHER" id="PTHR43048">
    <property type="entry name" value="METHYLMALONYL-COA EPIMERASE"/>
    <property type="match status" value="1"/>
</dbReference>
<evidence type="ECO:0000313" key="4">
    <source>
        <dbReference type="EMBL" id="MFC1848843.1"/>
    </source>
</evidence>
<protein>
    <submittedName>
        <fullName evidence="4">VOC family protein</fullName>
    </submittedName>
</protein>
<dbReference type="Proteomes" id="UP001594351">
    <property type="component" value="Unassembled WGS sequence"/>
</dbReference>
<dbReference type="InterPro" id="IPR037523">
    <property type="entry name" value="VOC_core"/>
</dbReference>
<dbReference type="InterPro" id="IPR051785">
    <property type="entry name" value="MMCE/EMCE_epimerase"/>
</dbReference>
<evidence type="ECO:0000256" key="2">
    <source>
        <dbReference type="ARBA" id="ARBA00022723"/>
    </source>
</evidence>
<dbReference type="InterPro" id="IPR029068">
    <property type="entry name" value="Glyas_Bleomycin-R_OHBP_Dase"/>
</dbReference>
<keyword evidence="2" id="KW-0479">Metal-binding</keyword>
<feature type="domain" description="VOC" evidence="3">
    <location>
        <begin position="4"/>
        <end position="131"/>
    </location>
</feature>
<dbReference type="PANTHER" id="PTHR43048:SF3">
    <property type="entry name" value="METHYLMALONYL-COA EPIMERASE, MITOCHONDRIAL"/>
    <property type="match status" value="1"/>
</dbReference>
<dbReference type="Gene3D" id="3.10.180.10">
    <property type="entry name" value="2,3-Dihydroxybiphenyl 1,2-Dioxygenase, domain 1"/>
    <property type="match status" value="1"/>
</dbReference>
<evidence type="ECO:0000259" key="3">
    <source>
        <dbReference type="PROSITE" id="PS51819"/>
    </source>
</evidence>
<organism evidence="4 5">
    <name type="scientific">candidate division CSSED10-310 bacterium</name>
    <dbReference type="NCBI Taxonomy" id="2855610"/>
    <lineage>
        <taxon>Bacteria</taxon>
        <taxon>Bacteria division CSSED10-310</taxon>
    </lineage>
</organism>
<evidence type="ECO:0000256" key="1">
    <source>
        <dbReference type="ARBA" id="ARBA00009308"/>
    </source>
</evidence>
<proteinExistence type="inferred from homology"/>